<dbReference type="EMBL" id="ML179130">
    <property type="protein sequence ID" value="THU98771.1"/>
    <property type="molecule type" value="Genomic_DNA"/>
</dbReference>
<name>A0A4S8M9F4_DENBC</name>
<dbReference type="GO" id="GO:0016705">
    <property type="term" value="F:oxidoreductase activity, acting on paired donors, with incorporation or reduction of molecular oxygen"/>
    <property type="evidence" value="ECO:0007669"/>
    <property type="project" value="InterPro"/>
</dbReference>
<dbReference type="InterPro" id="IPR036396">
    <property type="entry name" value="Cyt_P450_sf"/>
</dbReference>
<evidence type="ECO:0008006" key="8">
    <source>
        <dbReference type="Google" id="ProtNLM"/>
    </source>
</evidence>
<keyword evidence="4" id="KW-0560">Oxidoreductase</keyword>
<dbReference type="Gene3D" id="1.10.630.10">
    <property type="entry name" value="Cytochrome P450"/>
    <property type="match status" value="1"/>
</dbReference>
<comment type="cofactor">
    <cofactor evidence="1">
        <name>heme</name>
        <dbReference type="ChEBI" id="CHEBI:30413"/>
    </cofactor>
</comment>
<keyword evidence="7" id="KW-1185">Reference proteome</keyword>
<reference evidence="6 7" key="1">
    <citation type="journal article" date="2019" name="Nat. Ecol. Evol.">
        <title>Megaphylogeny resolves global patterns of mushroom evolution.</title>
        <authorList>
            <person name="Varga T."/>
            <person name="Krizsan K."/>
            <person name="Foldi C."/>
            <person name="Dima B."/>
            <person name="Sanchez-Garcia M."/>
            <person name="Sanchez-Ramirez S."/>
            <person name="Szollosi G.J."/>
            <person name="Szarkandi J.G."/>
            <person name="Papp V."/>
            <person name="Albert L."/>
            <person name="Andreopoulos W."/>
            <person name="Angelini C."/>
            <person name="Antonin V."/>
            <person name="Barry K.W."/>
            <person name="Bougher N.L."/>
            <person name="Buchanan P."/>
            <person name="Buyck B."/>
            <person name="Bense V."/>
            <person name="Catcheside P."/>
            <person name="Chovatia M."/>
            <person name="Cooper J."/>
            <person name="Damon W."/>
            <person name="Desjardin D."/>
            <person name="Finy P."/>
            <person name="Geml J."/>
            <person name="Haridas S."/>
            <person name="Hughes K."/>
            <person name="Justo A."/>
            <person name="Karasinski D."/>
            <person name="Kautmanova I."/>
            <person name="Kiss B."/>
            <person name="Kocsube S."/>
            <person name="Kotiranta H."/>
            <person name="LaButti K.M."/>
            <person name="Lechner B.E."/>
            <person name="Liimatainen K."/>
            <person name="Lipzen A."/>
            <person name="Lukacs Z."/>
            <person name="Mihaltcheva S."/>
            <person name="Morgado L.N."/>
            <person name="Niskanen T."/>
            <person name="Noordeloos M.E."/>
            <person name="Ohm R.A."/>
            <person name="Ortiz-Santana B."/>
            <person name="Ovrebo C."/>
            <person name="Racz N."/>
            <person name="Riley R."/>
            <person name="Savchenko A."/>
            <person name="Shiryaev A."/>
            <person name="Soop K."/>
            <person name="Spirin V."/>
            <person name="Szebenyi C."/>
            <person name="Tomsovsky M."/>
            <person name="Tulloss R.E."/>
            <person name="Uehling J."/>
            <person name="Grigoriev I.V."/>
            <person name="Vagvolgyi C."/>
            <person name="Papp T."/>
            <person name="Martin F.M."/>
            <person name="Miettinen O."/>
            <person name="Hibbett D.S."/>
            <person name="Nagy L.G."/>
        </authorList>
    </citation>
    <scope>NUCLEOTIDE SEQUENCE [LARGE SCALE GENOMIC DNA]</scope>
    <source>
        <strain evidence="6 7">CBS 962.96</strain>
    </source>
</reference>
<evidence type="ECO:0000313" key="7">
    <source>
        <dbReference type="Proteomes" id="UP000297245"/>
    </source>
</evidence>
<organism evidence="6 7">
    <name type="scientific">Dendrothele bispora (strain CBS 962.96)</name>
    <dbReference type="NCBI Taxonomy" id="1314807"/>
    <lineage>
        <taxon>Eukaryota</taxon>
        <taxon>Fungi</taxon>
        <taxon>Dikarya</taxon>
        <taxon>Basidiomycota</taxon>
        <taxon>Agaricomycotina</taxon>
        <taxon>Agaricomycetes</taxon>
        <taxon>Agaricomycetidae</taxon>
        <taxon>Agaricales</taxon>
        <taxon>Agaricales incertae sedis</taxon>
        <taxon>Dendrothele</taxon>
    </lineage>
</organism>
<keyword evidence="5" id="KW-0408">Iron</keyword>
<comment type="similarity">
    <text evidence="2">Belongs to the cytochrome P450 family.</text>
</comment>
<dbReference type="PANTHER" id="PTHR46206">
    <property type="entry name" value="CYTOCHROME P450"/>
    <property type="match status" value="1"/>
</dbReference>
<protein>
    <recommendedName>
        <fullName evidence="8">Cytochrome P450</fullName>
    </recommendedName>
</protein>
<dbReference type="GO" id="GO:0004497">
    <property type="term" value="F:monooxygenase activity"/>
    <property type="evidence" value="ECO:0007669"/>
    <property type="project" value="InterPro"/>
</dbReference>
<evidence type="ECO:0000256" key="2">
    <source>
        <dbReference type="ARBA" id="ARBA00010617"/>
    </source>
</evidence>
<dbReference type="GO" id="GO:0020037">
    <property type="term" value="F:heme binding"/>
    <property type="evidence" value="ECO:0007669"/>
    <property type="project" value="InterPro"/>
</dbReference>
<evidence type="ECO:0000256" key="3">
    <source>
        <dbReference type="ARBA" id="ARBA00022723"/>
    </source>
</evidence>
<keyword evidence="3" id="KW-0479">Metal-binding</keyword>
<proteinExistence type="inferred from homology"/>
<dbReference type="Proteomes" id="UP000297245">
    <property type="component" value="Unassembled WGS sequence"/>
</dbReference>
<dbReference type="AlphaFoldDB" id="A0A4S8M9F4"/>
<evidence type="ECO:0000256" key="1">
    <source>
        <dbReference type="ARBA" id="ARBA00001971"/>
    </source>
</evidence>
<dbReference type="GO" id="GO:0005506">
    <property type="term" value="F:iron ion binding"/>
    <property type="evidence" value="ECO:0007669"/>
    <property type="project" value="InterPro"/>
</dbReference>
<dbReference type="OrthoDB" id="3248974at2759"/>
<accession>A0A4S8M9F4</accession>
<gene>
    <name evidence="6" type="ORF">K435DRAFT_521350</name>
</gene>
<evidence type="ECO:0000256" key="4">
    <source>
        <dbReference type="ARBA" id="ARBA00023002"/>
    </source>
</evidence>
<sequence>MANDLQAIFPRGEEFGPFRFAELQEKGRREGFEHPMVTPTSEWVLFRQGMHACPGRFFASTVLKLLMAHSSRVASFFQALCGFCPIAECKGSFSKENGLLDKYLQSTSSSKPSDCNQMAAERRPGSWANTDDWSVFRHPSERYLLQDINIQIACNAWW</sequence>
<evidence type="ECO:0000256" key="5">
    <source>
        <dbReference type="ARBA" id="ARBA00023004"/>
    </source>
</evidence>
<evidence type="ECO:0000313" key="6">
    <source>
        <dbReference type="EMBL" id="THU98771.1"/>
    </source>
</evidence>
<dbReference type="SUPFAM" id="SSF48264">
    <property type="entry name" value="Cytochrome P450"/>
    <property type="match status" value="1"/>
</dbReference>